<evidence type="ECO:0000313" key="1">
    <source>
        <dbReference type="EMBL" id="NMR20485.1"/>
    </source>
</evidence>
<dbReference type="EMBL" id="JABCJJ010000012">
    <property type="protein sequence ID" value="NMR20485.1"/>
    <property type="molecule type" value="Genomic_DNA"/>
</dbReference>
<protein>
    <submittedName>
        <fullName evidence="1">Uncharacterized protein</fullName>
    </submittedName>
</protein>
<name>A0A7Y0LYL5_CELFI</name>
<dbReference type="AlphaFoldDB" id="A0A7Y0LYL5"/>
<gene>
    <name evidence="1" type="ORF">HIR71_09695</name>
</gene>
<dbReference type="Proteomes" id="UP000562124">
    <property type="component" value="Unassembled WGS sequence"/>
</dbReference>
<keyword evidence="2" id="KW-1185">Reference proteome</keyword>
<accession>A0A7Y0LYL5</accession>
<reference evidence="1 2" key="1">
    <citation type="submission" date="2020-04" db="EMBL/GenBank/DDBJ databases">
        <title>Sequencing and Assembly of C. fimi.</title>
        <authorList>
            <person name="Ramsey A.R."/>
        </authorList>
    </citation>
    <scope>NUCLEOTIDE SEQUENCE [LARGE SCALE GENOMIC DNA]</scope>
    <source>
        <strain evidence="1 2">SB</strain>
    </source>
</reference>
<sequence>MGPRTIEVTPTELATRRAGVLESLGMTREQFRERVREGSLSPAEWDARVKSWGVV</sequence>
<evidence type="ECO:0000313" key="2">
    <source>
        <dbReference type="Proteomes" id="UP000562124"/>
    </source>
</evidence>
<proteinExistence type="predicted"/>
<organism evidence="1 2">
    <name type="scientific">Cellulomonas fimi</name>
    <dbReference type="NCBI Taxonomy" id="1708"/>
    <lineage>
        <taxon>Bacteria</taxon>
        <taxon>Bacillati</taxon>
        <taxon>Actinomycetota</taxon>
        <taxon>Actinomycetes</taxon>
        <taxon>Micrococcales</taxon>
        <taxon>Cellulomonadaceae</taxon>
        <taxon>Cellulomonas</taxon>
    </lineage>
</organism>
<comment type="caution">
    <text evidence="1">The sequence shown here is derived from an EMBL/GenBank/DDBJ whole genome shotgun (WGS) entry which is preliminary data.</text>
</comment>
<dbReference type="RefSeq" id="WP_169324852.1">
    <property type="nucleotide sequence ID" value="NZ_JABCJJ010000012.1"/>
</dbReference>